<evidence type="ECO:0000259" key="1">
    <source>
        <dbReference type="Pfam" id="PF24968"/>
    </source>
</evidence>
<evidence type="ECO:0000313" key="2">
    <source>
        <dbReference type="EMBL" id="KAF5310281.1"/>
    </source>
</evidence>
<evidence type="ECO:0000313" key="3">
    <source>
        <dbReference type="Proteomes" id="UP000567179"/>
    </source>
</evidence>
<reference evidence="2 3" key="1">
    <citation type="journal article" date="2020" name="ISME J.">
        <title>Uncovering the hidden diversity of litter-decomposition mechanisms in mushroom-forming fungi.</title>
        <authorList>
            <person name="Floudas D."/>
            <person name="Bentzer J."/>
            <person name="Ahren D."/>
            <person name="Johansson T."/>
            <person name="Persson P."/>
            <person name="Tunlid A."/>
        </authorList>
    </citation>
    <scope>NUCLEOTIDE SEQUENCE [LARGE SCALE GENOMIC DNA]</scope>
    <source>
        <strain evidence="2 3">CBS 101986</strain>
    </source>
</reference>
<dbReference type="Pfam" id="PF24968">
    <property type="entry name" value="DUF7770"/>
    <property type="match status" value="1"/>
</dbReference>
<accession>A0A8H5ASV4</accession>
<sequence length="189" mass="21170">MAEPLGLTLPDRKLTIYEPPTLKKSNVDGNLLIDSVIIRGSNTGDGRFWHFTIHFVGPEGVSLRLNPSPSYTDMTCPMRCILTAEYVEKVDDYAGDGVEPFQVPVKPGTTLRAICHELLDKHKMDEYIFSDQGQGCRHWCATAIDHLADKDFVDRSASSLYNDYEEAQAQIHGSKFPMPRVRGTFYAAT</sequence>
<dbReference type="OrthoDB" id="2929217at2759"/>
<dbReference type="EMBL" id="JAACJJ010000058">
    <property type="protein sequence ID" value="KAF5310281.1"/>
    <property type="molecule type" value="Genomic_DNA"/>
</dbReference>
<gene>
    <name evidence="2" type="ORF">D9619_010493</name>
</gene>
<dbReference type="InterPro" id="IPR056672">
    <property type="entry name" value="DUF7770"/>
</dbReference>
<protein>
    <recommendedName>
        <fullName evidence="1">DUF7770 domain-containing protein</fullName>
    </recommendedName>
</protein>
<dbReference type="Proteomes" id="UP000567179">
    <property type="component" value="Unassembled WGS sequence"/>
</dbReference>
<keyword evidence="3" id="KW-1185">Reference proteome</keyword>
<dbReference type="AlphaFoldDB" id="A0A8H5ASV4"/>
<organism evidence="2 3">
    <name type="scientific">Psilocybe cf. subviscida</name>
    <dbReference type="NCBI Taxonomy" id="2480587"/>
    <lineage>
        <taxon>Eukaryota</taxon>
        <taxon>Fungi</taxon>
        <taxon>Dikarya</taxon>
        <taxon>Basidiomycota</taxon>
        <taxon>Agaricomycotina</taxon>
        <taxon>Agaricomycetes</taxon>
        <taxon>Agaricomycetidae</taxon>
        <taxon>Agaricales</taxon>
        <taxon>Agaricineae</taxon>
        <taxon>Strophariaceae</taxon>
        <taxon>Psilocybe</taxon>
    </lineage>
</organism>
<name>A0A8H5ASV4_9AGAR</name>
<proteinExistence type="predicted"/>
<feature type="domain" description="DUF7770" evidence="1">
    <location>
        <begin position="43"/>
        <end position="186"/>
    </location>
</feature>
<comment type="caution">
    <text evidence="2">The sequence shown here is derived from an EMBL/GenBank/DDBJ whole genome shotgun (WGS) entry which is preliminary data.</text>
</comment>